<feature type="domain" description="Thioredoxin" evidence="6">
    <location>
        <begin position="39"/>
        <end position="179"/>
    </location>
</feature>
<dbReference type="InterPro" id="IPR036249">
    <property type="entry name" value="Thioredoxin-like_sf"/>
</dbReference>
<dbReference type="eggNOG" id="COG0526">
    <property type="taxonomic scope" value="Bacteria"/>
</dbReference>
<dbReference type="RefSeq" id="WP_036779513.1">
    <property type="nucleotide sequence ID" value="NZ_AVBG01000001.1"/>
</dbReference>
<dbReference type="PANTHER" id="PTHR42852:SF6">
    <property type="entry name" value="THIOL:DISULFIDE INTERCHANGE PROTEIN DSBE"/>
    <property type="match status" value="1"/>
</dbReference>
<dbReference type="CDD" id="cd02966">
    <property type="entry name" value="TlpA_like_family"/>
    <property type="match status" value="1"/>
</dbReference>
<dbReference type="STRING" id="1385513.N780_12785"/>
<evidence type="ECO:0000256" key="4">
    <source>
        <dbReference type="ARBA" id="ARBA00023157"/>
    </source>
</evidence>
<dbReference type="InterPro" id="IPR013766">
    <property type="entry name" value="Thioredoxin_domain"/>
</dbReference>
<dbReference type="SUPFAM" id="SSF52833">
    <property type="entry name" value="Thioredoxin-like"/>
    <property type="match status" value="1"/>
</dbReference>
<dbReference type="EMBL" id="AVBG01000001">
    <property type="protein sequence ID" value="KGP93175.1"/>
    <property type="molecule type" value="Genomic_DNA"/>
</dbReference>
<dbReference type="OrthoDB" id="25753at2"/>
<dbReference type="InterPro" id="IPR050553">
    <property type="entry name" value="Thioredoxin_ResA/DsbE_sf"/>
</dbReference>
<dbReference type="PANTHER" id="PTHR42852">
    <property type="entry name" value="THIOL:DISULFIDE INTERCHANGE PROTEIN DSBE"/>
    <property type="match status" value="1"/>
</dbReference>
<keyword evidence="3" id="KW-0735">Signal-anchor</keyword>
<evidence type="ECO:0000256" key="3">
    <source>
        <dbReference type="ARBA" id="ARBA00022968"/>
    </source>
</evidence>
<keyword evidence="2" id="KW-0201">Cytochrome c-type biogenesis</keyword>
<evidence type="ECO:0000256" key="1">
    <source>
        <dbReference type="ARBA" id="ARBA00004196"/>
    </source>
</evidence>
<name>A0A0A2VHS9_9BACI</name>
<keyword evidence="4" id="KW-1015">Disulfide bond</keyword>
<dbReference type="GO" id="GO:0016491">
    <property type="term" value="F:oxidoreductase activity"/>
    <property type="evidence" value="ECO:0007669"/>
    <property type="project" value="InterPro"/>
</dbReference>
<evidence type="ECO:0000259" key="6">
    <source>
        <dbReference type="PROSITE" id="PS51352"/>
    </source>
</evidence>
<accession>A0A0A2VHS9</accession>
<comment type="subcellular location">
    <subcellularLocation>
        <location evidence="1">Cell envelope</location>
    </subcellularLocation>
</comment>
<dbReference type="Pfam" id="PF00578">
    <property type="entry name" value="AhpC-TSA"/>
    <property type="match status" value="1"/>
</dbReference>
<dbReference type="PROSITE" id="PS00194">
    <property type="entry name" value="THIOREDOXIN_1"/>
    <property type="match status" value="1"/>
</dbReference>
<dbReference type="PROSITE" id="PS51352">
    <property type="entry name" value="THIOREDOXIN_2"/>
    <property type="match status" value="1"/>
</dbReference>
<keyword evidence="8" id="KW-1185">Reference proteome</keyword>
<dbReference type="Gene3D" id="3.40.30.10">
    <property type="entry name" value="Glutaredoxin"/>
    <property type="match status" value="1"/>
</dbReference>
<dbReference type="GO" id="GO:0017004">
    <property type="term" value="P:cytochrome complex assembly"/>
    <property type="evidence" value="ECO:0007669"/>
    <property type="project" value="UniProtKB-KW"/>
</dbReference>
<keyword evidence="3" id="KW-0812">Transmembrane</keyword>
<organism evidence="7 8">
    <name type="scientific">Pontibacillus chungwhensis BH030062</name>
    <dbReference type="NCBI Taxonomy" id="1385513"/>
    <lineage>
        <taxon>Bacteria</taxon>
        <taxon>Bacillati</taxon>
        <taxon>Bacillota</taxon>
        <taxon>Bacilli</taxon>
        <taxon>Bacillales</taxon>
        <taxon>Bacillaceae</taxon>
        <taxon>Pontibacillus</taxon>
    </lineage>
</organism>
<dbReference type="AlphaFoldDB" id="A0A0A2VHS9"/>
<dbReference type="InterPro" id="IPR000866">
    <property type="entry name" value="AhpC/TSA"/>
</dbReference>
<protein>
    <submittedName>
        <fullName evidence="7">Thiol-disulfide oxidoreductase</fullName>
    </submittedName>
</protein>
<evidence type="ECO:0000256" key="5">
    <source>
        <dbReference type="ARBA" id="ARBA00023284"/>
    </source>
</evidence>
<dbReference type="NCBIfam" id="NF002854">
    <property type="entry name" value="PRK03147.1"/>
    <property type="match status" value="1"/>
</dbReference>
<dbReference type="InterPro" id="IPR017937">
    <property type="entry name" value="Thioredoxin_CS"/>
</dbReference>
<sequence length="181" mass="20505">MANKKKKRLIFRSVVLAILAVAVGFALYSSFTDDEKAVLKEGDTAPNFKLKTVNHEQDTLALSDFEGKGVMVNFWATYCEPCKDEMPYMEELYKKYKDKDVEILAVNLDQSELVVTRFLKEYGISFPIVHDQKGQVMGEYGVGYLPASYFINPDGTIEKKIIGPLTLDRLEGYLQDIIPES</sequence>
<dbReference type="Proteomes" id="UP000030153">
    <property type="component" value="Unassembled WGS sequence"/>
</dbReference>
<keyword evidence="5" id="KW-0676">Redox-active center</keyword>
<comment type="caution">
    <text evidence="7">The sequence shown here is derived from an EMBL/GenBank/DDBJ whole genome shotgun (WGS) entry which is preliminary data.</text>
</comment>
<evidence type="ECO:0000313" key="8">
    <source>
        <dbReference type="Proteomes" id="UP000030153"/>
    </source>
</evidence>
<gene>
    <name evidence="7" type="ORF">N780_12785</name>
</gene>
<reference evidence="7 8" key="1">
    <citation type="submission" date="2013-08" db="EMBL/GenBank/DDBJ databases">
        <title>Genome of Pontibacillus chungwhensis.</title>
        <authorList>
            <person name="Wang Q."/>
            <person name="Wang G."/>
        </authorList>
    </citation>
    <scope>NUCLEOTIDE SEQUENCE [LARGE SCALE GENOMIC DNA]</scope>
    <source>
        <strain evidence="7 8">BH030062</strain>
    </source>
</reference>
<proteinExistence type="predicted"/>
<dbReference type="GO" id="GO:0030313">
    <property type="term" value="C:cell envelope"/>
    <property type="evidence" value="ECO:0007669"/>
    <property type="project" value="UniProtKB-SubCell"/>
</dbReference>
<evidence type="ECO:0000313" key="7">
    <source>
        <dbReference type="EMBL" id="KGP93175.1"/>
    </source>
</evidence>
<dbReference type="GO" id="GO:0016209">
    <property type="term" value="F:antioxidant activity"/>
    <property type="evidence" value="ECO:0007669"/>
    <property type="project" value="InterPro"/>
</dbReference>
<evidence type="ECO:0000256" key="2">
    <source>
        <dbReference type="ARBA" id="ARBA00022748"/>
    </source>
</evidence>